<keyword evidence="4 7" id="KW-1133">Transmembrane helix</keyword>
<evidence type="ECO:0000256" key="6">
    <source>
        <dbReference type="ARBA" id="ARBA00038076"/>
    </source>
</evidence>
<feature type="domain" description="MacB-like periplasmic core" evidence="9">
    <location>
        <begin position="21"/>
        <end position="227"/>
    </location>
</feature>
<dbReference type="PATRIC" id="fig|1133569.4.peg.453"/>
<feature type="transmembrane region" description="Helical" evidence="7">
    <location>
        <begin position="353"/>
        <end position="376"/>
    </location>
</feature>
<dbReference type="Pfam" id="PF02687">
    <property type="entry name" value="FtsX"/>
    <property type="match status" value="1"/>
</dbReference>
<dbReference type="GO" id="GO:0005886">
    <property type="term" value="C:plasma membrane"/>
    <property type="evidence" value="ECO:0007669"/>
    <property type="project" value="UniProtKB-SubCell"/>
</dbReference>
<organism evidence="10 11">
    <name type="scientific">Liquorilactobacillus vini DSM 20605</name>
    <dbReference type="NCBI Taxonomy" id="1133569"/>
    <lineage>
        <taxon>Bacteria</taxon>
        <taxon>Bacillati</taxon>
        <taxon>Bacillota</taxon>
        <taxon>Bacilli</taxon>
        <taxon>Lactobacillales</taxon>
        <taxon>Lactobacillaceae</taxon>
        <taxon>Liquorilactobacillus</taxon>
    </lineage>
</organism>
<evidence type="ECO:0000256" key="7">
    <source>
        <dbReference type="SAM" id="Phobius"/>
    </source>
</evidence>
<feature type="transmembrane region" description="Helical" evidence="7">
    <location>
        <begin position="314"/>
        <end position="341"/>
    </location>
</feature>
<dbReference type="Proteomes" id="UP000051576">
    <property type="component" value="Unassembled WGS sequence"/>
</dbReference>
<evidence type="ECO:0000256" key="4">
    <source>
        <dbReference type="ARBA" id="ARBA00022989"/>
    </source>
</evidence>
<comment type="subcellular location">
    <subcellularLocation>
        <location evidence="1">Cell membrane</location>
        <topology evidence="1">Multi-pass membrane protein</topology>
    </subcellularLocation>
</comment>
<evidence type="ECO:0000313" key="11">
    <source>
        <dbReference type="Proteomes" id="UP000051576"/>
    </source>
</evidence>
<protein>
    <submittedName>
        <fullName evidence="10">ABC superfamily ATP binding cassette transporter, membrane protein</fullName>
    </submittedName>
</protein>
<dbReference type="eggNOG" id="COG0577">
    <property type="taxonomic scope" value="Bacteria"/>
</dbReference>
<dbReference type="PANTHER" id="PTHR30572:SF4">
    <property type="entry name" value="ABC TRANSPORTER PERMEASE YTRF"/>
    <property type="match status" value="1"/>
</dbReference>
<dbReference type="PANTHER" id="PTHR30572">
    <property type="entry name" value="MEMBRANE COMPONENT OF TRANSPORTER-RELATED"/>
    <property type="match status" value="1"/>
</dbReference>
<keyword evidence="3 7" id="KW-0812">Transmembrane</keyword>
<proteinExistence type="inferred from homology"/>
<evidence type="ECO:0000256" key="5">
    <source>
        <dbReference type="ARBA" id="ARBA00023136"/>
    </source>
</evidence>
<dbReference type="InterPro" id="IPR050250">
    <property type="entry name" value="Macrolide_Exporter_MacB"/>
</dbReference>
<dbReference type="RefSeq" id="WP_010580598.1">
    <property type="nucleotide sequence ID" value="NZ_AHYZ01000092.1"/>
</dbReference>
<feature type="domain" description="ABC3 transporter permease C-terminal" evidence="8">
    <location>
        <begin position="273"/>
        <end position="385"/>
    </location>
</feature>
<reference evidence="10 11" key="1">
    <citation type="journal article" date="2015" name="Genome Announc.">
        <title>Expanding the biotechnology potential of lactobacilli through comparative genomics of 213 strains and associated genera.</title>
        <authorList>
            <person name="Sun Z."/>
            <person name="Harris H.M."/>
            <person name="McCann A."/>
            <person name="Guo C."/>
            <person name="Argimon S."/>
            <person name="Zhang W."/>
            <person name="Yang X."/>
            <person name="Jeffery I.B."/>
            <person name="Cooney J.C."/>
            <person name="Kagawa T.F."/>
            <person name="Liu W."/>
            <person name="Song Y."/>
            <person name="Salvetti E."/>
            <person name="Wrobel A."/>
            <person name="Rasinkangas P."/>
            <person name="Parkhill J."/>
            <person name="Rea M.C."/>
            <person name="O'Sullivan O."/>
            <person name="Ritari J."/>
            <person name="Douillard F.P."/>
            <person name="Paul Ross R."/>
            <person name="Yang R."/>
            <person name="Briner A.E."/>
            <person name="Felis G.E."/>
            <person name="de Vos W.M."/>
            <person name="Barrangou R."/>
            <person name="Klaenhammer T.R."/>
            <person name="Caufield P.W."/>
            <person name="Cui Y."/>
            <person name="Zhang H."/>
            <person name="O'Toole P.W."/>
        </authorList>
    </citation>
    <scope>NUCLEOTIDE SEQUENCE [LARGE SCALE GENOMIC DNA]</scope>
    <source>
        <strain evidence="10 11">DSM 20605</strain>
    </source>
</reference>
<evidence type="ECO:0000256" key="2">
    <source>
        <dbReference type="ARBA" id="ARBA00022475"/>
    </source>
</evidence>
<gene>
    <name evidence="10" type="ORF">FD21_GL000428</name>
</gene>
<evidence type="ECO:0000259" key="9">
    <source>
        <dbReference type="Pfam" id="PF12704"/>
    </source>
</evidence>
<name>A0A0R2CMJ9_9LACO</name>
<keyword evidence="11" id="KW-1185">Reference proteome</keyword>
<evidence type="ECO:0000256" key="3">
    <source>
        <dbReference type="ARBA" id="ARBA00022692"/>
    </source>
</evidence>
<dbReference type="AlphaFoldDB" id="A0A0R2CMJ9"/>
<dbReference type="OrthoDB" id="9770036at2"/>
<sequence length="391" mass="42413">MLFVKLLKTAWQSLRTNPRRSLLTIFGIVIGIAAVITIISLGNGVKAKLLNELQATSTGKQTTKINYYSNNGSNKMGFAQNDVEQIKGNFSSLAQVKVLNPISKITTSAQIGSQPKNISVTLLQKPVTGIKLIAGHQLNQYDLAVASPVALINRKTAKKQYHDPANAIGTSVEIKHVDYRVIGVYTSNVSRYQTNFLLPKKVFYQNLSANSGNTLKLTFNQGVNVSKETKQIVKFLKKNGTQHKNGHYEYFDLGKLLKSISKVIDELTIFISAIAGISLFIAGIGVMNMMYTSVSERTQEIGIRLAVGAQPNSILLQFLLEAVMLTVSGGLLGFALGGLLAKLISLALPFKAILTLNSFLLAFGVSAFVGIVFGILPAKQAANKNLIDILR</sequence>
<accession>A0A0R2CMJ9</accession>
<evidence type="ECO:0000313" key="10">
    <source>
        <dbReference type="EMBL" id="KRM89059.1"/>
    </source>
</evidence>
<comment type="caution">
    <text evidence="10">The sequence shown here is derived from an EMBL/GenBank/DDBJ whole genome shotgun (WGS) entry which is preliminary data.</text>
</comment>
<dbReference type="EMBL" id="AYYX01000014">
    <property type="protein sequence ID" value="KRM89059.1"/>
    <property type="molecule type" value="Genomic_DNA"/>
</dbReference>
<comment type="similarity">
    <text evidence="6">Belongs to the ABC-4 integral membrane protein family.</text>
</comment>
<dbReference type="InterPro" id="IPR003838">
    <property type="entry name" value="ABC3_permease_C"/>
</dbReference>
<dbReference type="InterPro" id="IPR025857">
    <property type="entry name" value="MacB_PCD"/>
</dbReference>
<evidence type="ECO:0000259" key="8">
    <source>
        <dbReference type="Pfam" id="PF02687"/>
    </source>
</evidence>
<dbReference type="Pfam" id="PF12704">
    <property type="entry name" value="MacB_PCD"/>
    <property type="match status" value="1"/>
</dbReference>
<keyword evidence="5 7" id="KW-0472">Membrane</keyword>
<keyword evidence="2" id="KW-1003">Cell membrane</keyword>
<feature type="transmembrane region" description="Helical" evidence="7">
    <location>
        <begin position="267"/>
        <end position="294"/>
    </location>
</feature>
<feature type="transmembrane region" description="Helical" evidence="7">
    <location>
        <begin position="20"/>
        <end position="41"/>
    </location>
</feature>
<dbReference type="STRING" id="1133569.FD21_GL000428"/>
<dbReference type="GO" id="GO:0022857">
    <property type="term" value="F:transmembrane transporter activity"/>
    <property type="evidence" value="ECO:0007669"/>
    <property type="project" value="TreeGrafter"/>
</dbReference>
<evidence type="ECO:0000256" key="1">
    <source>
        <dbReference type="ARBA" id="ARBA00004651"/>
    </source>
</evidence>